<keyword evidence="3" id="KW-1133">Transmembrane helix</keyword>
<dbReference type="STRING" id="525640.SAMN04487971_10179"/>
<keyword evidence="3" id="KW-0472">Membrane</keyword>
<evidence type="ECO:0000313" key="4">
    <source>
        <dbReference type="EMBL" id="SDK46196.1"/>
    </source>
</evidence>
<dbReference type="OrthoDB" id="7835223at2"/>
<comment type="similarity">
    <text evidence="1">Belongs to the ABC-2 integral membrane protein family.</text>
</comment>
<feature type="transmembrane region" description="Helical" evidence="3">
    <location>
        <begin position="72"/>
        <end position="91"/>
    </location>
</feature>
<feature type="transmembrane region" description="Helical" evidence="3">
    <location>
        <begin position="112"/>
        <end position="137"/>
    </location>
</feature>
<keyword evidence="5" id="KW-1185">Reference proteome</keyword>
<feature type="transmembrane region" description="Helical" evidence="3">
    <location>
        <begin position="157"/>
        <end position="178"/>
    </location>
</feature>
<reference evidence="5" key="1">
    <citation type="submission" date="2016-10" db="EMBL/GenBank/DDBJ databases">
        <authorList>
            <person name="Varghese N."/>
            <person name="Submissions S."/>
        </authorList>
    </citation>
    <scope>NUCLEOTIDE SEQUENCE [LARGE SCALE GENOMIC DNA]</scope>
    <source>
        <strain evidence="5">CGMCC 1.7655</strain>
    </source>
</reference>
<keyword evidence="3" id="KW-0812">Transmembrane</keyword>
<keyword evidence="2" id="KW-0813">Transport</keyword>
<sequence>MFTQRRTRSMGGAVFTTAALIYHQTVQNLRKTHRNAVVGLVLTMLQASVMIGAFFLMYVILGVRSAPLRGDFMLFIMSGIFLFMAFNQCLGQVSSAGKATSAMLKHGPMNTAISMCGAALAALYNNMLTALVLLGLYHTLWQPIQIENWKASLGMLIFAWFTGGTVGLLLLSITTWLPEIGPMLSRIIRRVNMIASGKMFVANMMPTYLLNMFDWNPLFHLIDQNRGFVFINYTPHNSNLAYPFYFTLTMLMIGLMAEFVTRNAISLSWNAAR</sequence>
<name>A0A1G9C3J9_9RHOB</name>
<dbReference type="AlphaFoldDB" id="A0A1G9C3J9"/>
<dbReference type="RefSeq" id="WP_090751498.1">
    <property type="nucleotide sequence ID" value="NZ_FNGE01000001.1"/>
</dbReference>
<protein>
    <submittedName>
        <fullName evidence="4">ABC-type polysaccharide/polyol phosphate export permease</fullName>
    </submittedName>
</protein>
<dbReference type="GO" id="GO:0015920">
    <property type="term" value="P:lipopolysaccharide transport"/>
    <property type="evidence" value="ECO:0007669"/>
    <property type="project" value="TreeGrafter"/>
</dbReference>
<feature type="transmembrane region" description="Helical" evidence="3">
    <location>
        <begin position="37"/>
        <end position="60"/>
    </location>
</feature>
<dbReference type="Proteomes" id="UP000199555">
    <property type="component" value="Unassembled WGS sequence"/>
</dbReference>
<dbReference type="EMBL" id="FNGE01000001">
    <property type="protein sequence ID" value="SDK46196.1"/>
    <property type="molecule type" value="Genomic_DNA"/>
</dbReference>
<evidence type="ECO:0000256" key="3">
    <source>
        <dbReference type="SAM" id="Phobius"/>
    </source>
</evidence>
<feature type="transmembrane region" description="Helical" evidence="3">
    <location>
        <begin position="242"/>
        <end position="260"/>
    </location>
</feature>
<organism evidence="4 5">
    <name type="scientific">Paracoccus chinensis</name>
    <dbReference type="NCBI Taxonomy" id="525640"/>
    <lineage>
        <taxon>Bacteria</taxon>
        <taxon>Pseudomonadati</taxon>
        <taxon>Pseudomonadota</taxon>
        <taxon>Alphaproteobacteria</taxon>
        <taxon>Rhodobacterales</taxon>
        <taxon>Paracoccaceae</taxon>
        <taxon>Paracoccus</taxon>
    </lineage>
</organism>
<evidence type="ECO:0000313" key="5">
    <source>
        <dbReference type="Proteomes" id="UP000199555"/>
    </source>
</evidence>
<gene>
    <name evidence="4" type="ORF">SAMN04487971_10179</name>
</gene>
<dbReference type="PANTHER" id="PTHR30413">
    <property type="entry name" value="INNER MEMBRANE TRANSPORT PERMEASE"/>
    <property type="match status" value="1"/>
</dbReference>
<accession>A0A1G9C3J9</accession>
<feature type="transmembrane region" description="Helical" evidence="3">
    <location>
        <begin position="199"/>
        <end position="222"/>
    </location>
</feature>
<proteinExistence type="inferred from homology"/>
<evidence type="ECO:0000256" key="1">
    <source>
        <dbReference type="ARBA" id="ARBA00007783"/>
    </source>
</evidence>
<dbReference type="PANTHER" id="PTHR30413:SF10">
    <property type="entry name" value="CAPSULE POLYSACCHARIDE EXPORT INNER-MEMBRANE PROTEIN CTRC"/>
    <property type="match status" value="1"/>
</dbReference>
<evidence type="ECO:0000256" key="2">
    <source>
        <dbReference type="ARBA" id="ARBA00022448"/>
    </source>
</evidence>